<comment type="cofactor">
    <cofactor evidence="1 11">
        <name>Ca(2+)</name>
        <dbReference type="ChEBI" id="CHEBI:29108"/>
    </cofactor>
</comment>
<evidence type="ECO:0000313" key="17">
    <source>
        <dbReference type="Proteomes" id="UP000053477"/>
    </source>
</evidence>
<feature type="active site" description="Proton donor" evidence="10">
    <location>
        <position position="177"/>
    </location>
</feature>
<keyword evidence="17" id="KW-1185">Reference proteome</keyword>
<feature type="region of interest" description="Disordered" evidence="14">
    <location>
        <begin position="549"/>
        <end position="586"/>
    </location>
</feature>
<dbReference type="GO" id="GO:0005509">
    <property type="term" value="F:calcium ion binding"/>
    <property type="evidence" value="ECO:0007669"/>
    <property type="project" value="InterPro"/>
</dbReference>
<dbReference type="PRINTS" id="PR00747">
    <property type="entry name" value="GLYHDRLASE47"/>
</dbReference>
<keyword evidence="15" id="KW-1133">Transmembrane helix</keyword>
<dbReference type="SUPFAM" id="SSF48225">
    <property type="entry name" value="Seven-hairpin glycosidases"/>
    <property type="match status" value="1"/>
</dbReference>
<dbReference type="InterPro" id="IPR001382">
    <property type="entry name" value="Glyco_hydro_47"/>
</dbReference>
<keyword evidence="6 11" id="KW-0106">Calcium</keyword>
<dbReference type="PANTHER" id="PTHR11742">
    <property type="entry name" value="MANNOSYL-OLIGOSACCHARIDE ALPHA-1,2-MANNOSIDASE-RELATED"/>
    <property type="match status" value="1"/>
</dbReference>
<comment type="similarity">
    <text evidence="3 13">Belongs to the glycosyl hydrolase 47 family.</text>
</comment>
<feature type="active site" evidence="10">
    <location>
        <position position="602"/>
    </location>
</feature>
<protein>
    <recommendedName>
        <fullName evidence="13">alpha-1,2-Mannosidase</fullName>
        <ecNumber evidence="13">3.2.1.-</ecNumber>
    </recommendedName>
</protein>
<keyword evidence="7 12" id="KW-1015">Disulfide bond</keyword>
<dbReference type="EMBL" id="KQ086404">
    <property type="protein sequence ID" value="KLO04917.1"/>
    <property type="molecule type" value="Genomic_DNA"/>
</dbReference>
<dbReference type="STRING" id="27342.A0A0H2R0Y7"/>
<dbReference type="GO" id="GO:0005975">
    <property type="term" value="P:carbohydrate metabolic process"/>
    <property type="evidence" value="ECO:0007669"/>
    <property type="project" value="InterPro"/>
</dbReference>
<dbReference type="GO" id="GO:0016020">
    <property type="term" value="C:membrane"/>
    <property type="evidence" value="ECO:0007669"/>
    <property type="project" value="InterPro"/>
</dbReference>
<keyword evidence="13 16" id="KW-0326">Glycosidase</keyword>
<evidence type="ECO:0000256" key="13">
    <source>
        <dbReference type="RuleBase" id="RU361193"/>
    </source>
</evidence>
<evidence type="ECO:0000256" key="14">
    <source>
        <dbReference type="SAM" id="MobiDB-lite"/>
    </source>
</evidence>
<dbReference type="GO" id="GO:0005783">
    <property type="term" value="C:endoplasmic reticulum"/>
    <property type="evidence" value="ECO:0007669"/>
    <property type="project" value="TreeGrafter"/>
</dbReference>
<dbReference type="InParanoid" id="A0A0H2R0Y7"/>
<dbReference type="InterPro" id="IPR050749">
    <property type="entry name" value="Glycosyl_Hydrolase_47"/>
</dbReference>
<evidence type="ECO:0000256" key="11">
    <source>
        <dbReference type="PIRSR" id="PIRSR601382-2"/>
    </source>
</evidence>
<dbReference type="InterPro" id="IPR036026">
    <property type="entry name" value="Seven-hairpin_glycosidases"/>
</dbReference>
<name>A0A0H2R0Y7_9AGAM</name>
<keyword evidence="4 11" id="KW-0479">Metal-binding</keyword>
<accession>A0A0H2R0Y7</accession>
<sequence>MPLESSKARRLLRLRFRFSRVTCCLTLAAFLGFAWLFINFVEEPRFHPPHFFPGGPGHPPPGFWPAPPQHRPEDKVDAKPQVDDSIPKVDWNARAELVKGAFLHAYHGYEEYAVPKDELLPLTNKSVNNFNGWGVTLVDALDTMYLMGLDEEFERGIDFVENMTFTAGKGTTVPFFETTIRYLGGLLSAYALSHDVALLERADELGTAMLPVFNTTSGMPMFSVNTVTGDVRGGWSSYGTGWLAEIGSFQMEYKYLAKLTGRSEYYYVADRVMERFYEADTSRYDGLFPTAWNLTSGEPKNDQISIGAMADSAYEYLLKQWLLTAKTEKKSLELYKRTISGIIDHNLFLSPGRGLLYVTDFTSNWVSRRFEHLSCFLPGLLALGAEMLPEDALSADERELHRWAAQGLGEACATMYNDNPTGLGAEEVVFKSRYDVEWARLLQAREDENRRIREGIAEAKAAGVPGADDPTYVPPRRKVPLPAKLPNANWTEEEEKLRWVNALRAWREGTFVPPAEMRLDDEEYYAELEGVELELDVREGHRDAIDAHAHAHGGARPNSNKKQQQPQQGPVPGLVGTLPPAYDNTPQRDYRVVNTGYYLRPETIESYFLLWRTTRDPVWRERGWAAFEAIERECRTDSGYATPRNVGYTREKGGVLSDSMPSYFLAETLKYLYLLFSEDAVLPLDKFVLNTEAHPFPVFGWTDWEKRKFGIQP</sequence>
<keyword evidence="15" id="KW-0812">Transmembrane</keyword>
<dbReference type="PANTHER" id="PTHR11742:SF55">
    <property type="entry name" value="ENDOPLASMIC RETICULUM MANNOSYL-OLIGOSACCHARIDE 1,2-ALPHA-MANNOSIDASE"/>
    <property type="match status" value="1"/>
</dbReference>
<evidence type="ECO:0000256" key="9">
    <source>
        <dbReference type="ARBA" id="ARBA00048605"/>
    </source>
</evidence>
<feature type="transmembrane region" description="Helical" evidence="15">
    <location>
        <begin position="21"/>
        <end position="41"/>
    </location>
</feature>
<comment type="catalytic activity">
    <reaction evidence="8">
        <text>N(4)-(alpha-D-Man-(1-&gt;2)-alpha-D-Man-(1-&gt;2)-alpha-D-Man-(1-&gt;3)-[alpha-D-Man-(1-&gt;3)-[alpha-D-Man-(1-&gt;2)-alpha-D-Man-(1-&gt;6)]-alpha-D-Man-(1-&gt;6)]-beta-D-Man-(1-&gt;4)-beta-D-GlcNAc-(1-&gt;4)-beta-D-GlcNAc)-L-asparaginyl-[protein] (N-glucan mannose isomer 8A1,2,3B1,3) + 3 H2O = N(4)-(alpha-D-Man-(1-&gt;3)-[alpha-D-Man-(1-&gt;3)-[alpha-D-Man-(1-&gt;6)]-alpha-D-Man-(1-&gt;6)]-beta-D-Man-(1-&gt;4)-beta-D-GlcNAc-(1-&gt;4)-beta-D-GlcNAc)-L-asparaginyl-[protein] (N-glucan mannose isomer 5A1,2) + 3 beta-D-mannose</text>
        <dbReference type="Rhea" id="RHEA:56028"/>
        <dbReference type="Rhea" id="RHEA-COMP:14358"/>
        <dbReference type="Rhea" id="RHEA-COMP:14367"/>
        <dbReference type="ChEBI" id="CHEBI:15377"/>
        <dbReference type="ChEBI" id="CHEBI:28563"/>
        <dbReference type="ChEBI" id="CHEBI:59087"/>
        <dbReference type="ChEBI" id="CHEBI:60628"/>
        <dbReference type="EC" id="3.2.1.113"/>
    </reaction>
</comment>
<gene>
    <name evidence="16" type="ORF">SCHPADRAFT_911377</name>
</gene>
<feature type="compositionally biased region" description="Pro residues" evidence="14">
    <location>
        <begin position="57"/>
        <end position="69"/>
    </location>
</feature>
<feature type="compositionally biased region" description="Low complexity" evidence="14">
    <location>
        <begin position="563"/>
        <end position="580"/>
    </location>
</feature>
<dbReference type="Pfam" id="PF01532">
    <property type="entry name" value="Glyco_hydro_47"/>
    <property type="match status" value="1"/>
</dbReference>
<evidence type="ECO:0000256" key="10">
    <source>
        <dbReference type="PIRSR" id="PIRSR601382-1"/>
    </source>
</evidence>
<dbReference type="GO" id="GO:0004571">
    <property type="term" value="F:mannosyl-oligosaccharide 1,2-alpha-mannosidase activity"/>
    <property type="evidence" value="ECO:0007669"/>
    <property type="project" value="UniProtKB-EC"/>
</dbReference>
<evidence type="ECO:0000256" key="12">
    <source>
        <dbReference type="PIRSR" id="PIRSR601382-3"/>
    </source>
</evidence>
<proteinExistence type="inferred from homology"/>
<evidence type="ECO:0000256" key="3">
    <source>
        <dbReference type="ARBA" id="ARBA00007658"/>
    </source>
</evidence>
<dbReference type="OrthoDB" id="8118055at2759"/>
<keyword evidence="5 13" id="KW-0378">Hydrolase</keyword>
<feature type="active site" evidence="10">
    <location>
        <position position="311"/>
    </location>
</feature>
<evidence type="ECO:0000256" key="1">
    <source>
        <dbReference type="ARBA" id="ARBA00001913"/>
    </source>
</evidence>
<keyword evidence="15" id="KW-0472">Membrane</keyword>
<dbReference type="Gene3D" id="1.50.10.10">
    <property type="match status" value="2"/>
</dbReference>
<evidence type="ECO:0000313" key="16">
    <source>
        <dbReference type="EMBL" id="KLO04917.1"/>
    </source>
</evidence>
<organism evidence="16 17">
    <name type="scientific">Schizopora paradoxa</name>
    <dbReference type="NCBI Taxonomy" id="27342"/>
    <lineage>
        <taxon>Eukaryota</taxon>
        <taxon>Fungi</taxon>
        <taxon>Dikarya</taxon>
        <taxon>Basidiomycota</taxon>
        <taxon>Agaricomycotina</taxon>
        <taxon>Agaricomycetes</taxon>
        <taxon>Hymenochaetales</taxon>
        <taxon>Schizoporaceae</taxon>
        <taxon>Schizopora</taxon>
    </lineage>
</organism>
<feature type="region of interest" description="Disordered" evidence="14">
    <location>
        <begin position="57"/>
        <end position="81"/>
    </location>
</feature>
<evidence type="ECO:0000256" key="7">
    <source>
        <dbReference type="ARBA" id="ARBA00023157"/>
    </source>
</evidence>
<comment type="pathway">
    <text evidence="2">Protein modification; protein glycosylation.</text>
</comment>
<feature type="active site" description="Proton donor" evidence="10">
    <location>
        <position position="426"/>
    </location>
</feature>
<feature type="compositionally biased region" description="Basic and acidic residues" evidence="14">
    <location>
        <begin position="70"/>
        <end position="81"/>
    </location>
</feature>
<evidence type="ECO:0000256" key="4">
    <source>
        <dbReference type="ARBA" id="ARBA00022723"/>
    </source>
</evidence>
<dbReference type="InterPro" id="IPR012341">
    <property type="entry name" value="6hp_glycosidase-like_sf"/>
</dbReference>
<evidence type="ECO:0000256" key="15">
    <source>
        <dbReference type="SAM" id="Phobius"/>
    </source>
</evidence>
<dbReference type="FunCoup" id="A0A0H2R0Y7">
    <property type="interactions" value="512"/>
</dbReference>
<evidence type="ECO:0000256" key="5">
    <source>
        <dbReference type="ARBA" id="ARBA00022801"/>
    </source>
</evidence>
<dbReference type="Proteomes" id="UP000053477">
    <property type="component" value="Unassembled WGS sequence"/>
</dbReference>
<feature type="binding site" evidence="11">
    <location>
        <position position="691"/>
    </location>
    <ligand>
        <name>Ca(2+)</name>
        <dbReference type="ChEBI" id="CHEBI:29108"/>
    </ligand>
</feature>
<dbReference type="GO" id="GO:0036503">
    <property type="term" value="P:ERAD pathway"/>
    <property type="evidence" value="ECO:0007669"/>
    <property type="project" value="UniProtKB-ARBA"/>
</dbReference>
<reference evidence="16 17" key="1">
    <citation type="submission" date="2015-04" db="EMBL/GenBank/DDBJ databases">
        <title>Complete genome sequence of Schizopora paradoxa KUC8140, a cosmopolitan wood degrader in East Asia.</title>
        <authorList>
            <consortium name="DOE Joint Genome Institute"/>
            <person name="Min B."/>
            <person name="Park H."/>
            <person name="Jang Y."/>
            <person name="Kim J.-J."/>
            <person name="Kim K.H."/>
            <person name="Pangilinan J."/>
            <person name="Lipzen A."/>
            <person name="Riley R."/>
            <person name="Grigoriev I.V."/>
            <person name="Spatafora J.W."/>
            <person name="Choi I.-G."/>
        </authorList>
    </citation>
    <scope>NUCLEOTIDE SEQUENCE [LARGE SCALE GENOMIC DNA]</scope>
    <source>
        <strain evidence="16 17">KUC8140</strain>
    </source>
</reference>
<evidence type="ECO:0000256" key="6">
    <source>
        <dbReference type="ARBA" id="ARBA00022837"/>
    </source>
</evidence>
<comment type="catalytic activity">
    <reaction evidence="9">
        <text>N(4)-(alpha-D-Man-(1-&gt;2)-alpha-D-Man-(1-&gt;2)-alpha-D-Man-(1-&gt;3)-[alpha-D-Man-(1-&gt;2)-alpha-D-Man-(1-&gt;3)-[alpha-D-Man-(1-&gt;2)-alpha-D-Man-(1-&gt;6)]-alpha-D-Man-(1-&gt;6)]-beta-D-Man-(1-&gt;4)-beta-D-GlcNAc-(1-&gt;4)-beta-D-GlcNAc)-L-asparaginyl-[protein] (N-glucan mannose isomer 9A1,2,3B1,2,3) + 4 H2O = N(4)-(alpha-D-Man-(1-&gt;3)-[alpha-D-Man-(1-&gt;3)-[alpha-D-Man-(1-&gt;6)]-alpha-D-Man-(1-&gt;6)]-beta-D-Man-(1-&gt;4)-beta-D-GlcNAc-(1-&gt;4)-beta-D-GlcNAc)-L-asparaginyl-[protein] (N-glucan mannose isomer 5A1,2) + 4 beta-D-mannose</text>
        <dbReference type="Rhea" id="RHEA:56008"/>
        <dbReference type="Rhea" id="RHEA-COMP:14356"/>
        <dbReference type="Rhea" id="RHEA-COMP:14367"/>
        <dbReference type="ChEBI" id="CHEBI:15377"/>
        <dbReference type="ChEBI" id="CHEBI:28563"/>
        <dbReference type="ChEBI" id="CHEBI:59087"/>
        <dbReference type="ChEBI" id="CHEBI:139493"/>
        <dbReference type="EC" id="3.2.1.113"/>
    </reaction>
</comment>
<evidence type="ECO:0000256" key="8">
    <source>
        <dbReference type="ARBA" id="ARBA00047669"/>
    </source>
</evidence>
<dbReference type="AlphaFoldDB" id="A0A0H2R0Y7"/>
<feature type="disulfide bond" evidence="12">
    <location>
        <begin position="375"/>
        <end position="412"/>
    </location>
</feature>
<dbReference type="EC" id="3.2.1.-" evidence="13"/>
<evidence type="ECO:0000256" key="2">
    <source>
        <dbReference type="ARBA" id="ARBA00004922"/>
    </source>
</evidence>